<organism evidence="9 10">
    <name type="scientific">Enhygromyxa salina</name>
    <dbReference type="NCBI Taxonomy" id="215803"/>
    <lineage>
        <taxon>Bacteria</taxon>
        <taxon>Pseudomonadati</taxon>
        <taxon>Myxococcota</taxon>
        <taxon>Polyangia</taxon>
        <taxon>Nannocystales</taxon>
        <taxon>Nannocystaceae</taxon>
        <taxon>Enhygromyxa</taxon>
    </lineage>
</organism>
<dbReference type="Pfam" id="PF13374">
    <property type="entry name" value="TPR_10"/>
    <property type="match status" value="1"/>
</dbReference>
<dbReference type="Pfam" id="PF13424">
    <property type="entry name" value="TPR_12"/>
    <property type="match status" value="2"/>
</dbReference>
<accession>A0A2S9XJ36</accession>
<evidence type="ECO:0000256" key="7">
    <source>
        <dbReference type="SAM" id="Phobius"/>
    </source>
</evidence>
<keyword evidence="2 5" id="KW-0547">Nucleotide-binding</keyword>
<evidence type="ECO:0000313" key="10">
    <source>
        <dbReference type="Proteomes" id="UP000237968"/>
    </source>
</evidence>
<dbReference type="PROSITE" id="PS50011">
    <property type="entry name" value="PROTEIN_KINASE_DOM"/>
    <property type="match status" value="1"/>
</dbReference>
<dbReference type="SUPFAM" id="SSF48452">
    <property type="entry name" value="TPR-like"/>
    <property type="match status" value="2"/>
</dbReference>
<feature type="binding site" evidence="5">
    <location>
        <position position="74"/>
    </location>
    <ligand>
        <name>ATP</name>
        <dbReference type="ChEBI" id="CHEBI:30616"/>
    </ligand>
</feature>
<dbReference type="AlphaFoldDB" id="A0A2S9XJ36"/>
<keyword evidence="7" id="KW-1133">Transmembrane helix</keyword>
<dbReference type="InterPro" id="IPR000719">
    <property type="entry name" value="Prot_kinase_dom"/>
</dbReference>
<dbReference type="RefSeq" id="WP_106393935.1">
    <property type="nucleotide sequence ID" value="NZ_PVNK01000203.1"/>
</dbReference>
<dbReference type="SMART" id="SM00028">
    <property type="entry name" value="TPR"/>
    <property type="match status" value="6"/>
</dbReference>
<feature type="region of interest" description="Disordered" evidence="6">
    <location>
        <begin position="1"/>
        <end position="23"/>
    </location>
</feature>
<evidence type="ECO:0000256" key="1">
    <source>
        <dbReference type="ARBA" id="ARBA00022679"/>
    </source>
</evidence>
<dbReference type="EMBL" id="PVNK01000203">
    <property type="protein sequence ID" value="PRP92847.1"/>
    <property type="molecule type" value="Genomic_DNA"/>
</dbReference>
<keyword evidence="7" id="KW-0472">Membrane</keyword>
<dbReference type="OrthoDB" id="9801841at2"/>
<dbReference type="Proteomes" id="UP000237968">
    <property type="component" value="Unassembled WGS sequence"/>
</dbReference>
<keyword evidence="3 9" id="KW-0418">Kinase</keyword>
<evidence type="ECO:0000256" key="3">
    <source>
        <dbReference type="ARBA" id="ARBA00022777"/>
    </source>
</evidence>
<dbReference type="InterPro" id="IPR011009">
    <property type="entry name" value="Kinase-like_dom_sf"/>
</dbReference>
<evidence type="ECO:0000256" key="4">
    <source>
        <dbReference type="ARBA" id="ARBA00022840"/>
    </source>
</evidence>
<dbReference type="CDD" id="cd14014">
    <property type="entry name" value="STKc_PknB_like"/>
    <property type="match status" value="1"/>
</dbReference>
<sequence length="947" mass="100512">MTAGLPQSEAGDHSGPLDETLASLGAGAGADSELPFDRGDLIGRYVVLEEVGQGAMGVVVAAYDPELDRKVALKLMHVGPRAARGASARLLREAQAMARLSHPNVITVHDVGTAGDDVFIAMEFVEGGSLREWLAAHTGSWQDLVRVFIQAGQGLAAAHREGIVHRDFKPDNVLVREDGRVCVGDFGLARRDESAPGSAALDDLRSTLRSQSGARASVAAVGGLTLTGATMGTPAYMAPEQHLRRTADHRADQFAFCVALWEALVGERPFAGTTLGAIAFSVTSGQREPFPRDSPVPARVRAALERGLSSLPDDRFADMDSLLDELRAALRRSRGRSRGSLVALSLAGLGVVGMIVASFVYVRGASEPSSEAAPALCSRAEEQLTGVWDPAVRDAAERAFAASERPFAGRSFERVAAQLDQARADWIDSHTQACEATRVYGEQSEELLDRRMSCLAQRRSELAAVGAALVAAEPETVSKVDDLLGASAPISSCNDLALLEGGVAAPPPEQREQVEALRARAAELEVLRRSADGGDMLELAARLVADAEALGYDPVLAEALYLHSALLEATGPNEALPVARRAATVAAGSGHRAELARALSMIAWLEGTGRANFELGLWLLDQAEAELVALGEPTMQVLQVKSDRASILTTQGDYEAGLAHFERALAFAERELGPEHMRAADLRFNIAATQHYLGRHEQAEQGFRASVEVYTKLVGPDHPEVAQCHNNLAAALVARGKAEESERHARRAIEIWEANGADAYLNGAYGNLGDAALVREDYEGALALYETAYAMKLEVFGPDHPITIGGLGAVARTELRLGRLDDAQAHFEQGLARLTESVGDAHSAVFEIRLSLAELAHLRGHDAEALAGLVELEQEAGETGRDGLHYVLAALVMRAAIEGGRGRSSAALEALDRAEALFEAGVDETLHASANELRAELEVAAGGGGEH</sequence>
<dbReference type="EC" id="2.7.11.1" evidence="9"/>
<dbReference type="InterPro" id="IPR011990">
    <property type="entry name" value="TPR-like_helical_dom_sf"/>
</dbReference>
<dbReference type="PANTHER" id="PTHR43289:SF6">
    <property type="entry name" value="SERINE_THREONINE-PROTEIN KINASE NEKL-3"/>
    <property type="match status" value="1"/>
</dbReference>
<dbReference type="Gene3D" id="3.30.200.20">
    <property type="entry name" value="Phosphorylase Kinase, domain 1"/>
    <property type="match status" value="1"/>
</dbReference>
<name>A0A2S9XJ36_9BACT</name>
<dbReference type="PROSITE" id="PS00108">
    <property type="entry name" value="PROTEIN_KINASE_ST"/>
    <property type="match status" value="1"/>
</dbReference>
<evidence type="ECO:0000256" key="6">
    <source>
        <dbReference type="SAM" id="MobiDB-lite"/>
    </source>
</evidence>
<dbReference type="PROSITE" id="PS00107">
    <property type="entry name" value="PROTEIN_KINASE_ATP"/>
    <property type="match status" value="1"/>
</dbReference>
<gene>
    <name evidence="9" type="primary">spk1_20</name>
    <name evidence="9" type="ORF">ENSA5_46790</name>
</gene>
<dbReference type="GO" id="GO:0005524">
    <property type="term" value="F:ATP binding"/>
    <property type="evidence" value="ECO:0007669"/>
    <property type="project" value="UniProtKB-UniRule"/>
</dbReference>
<comment type="caution">
    <text evidence="9">The sequence shown here is derived from an EMBL/GenBank/DDBJ whole genome shotgun (WGS) entry which is preliminary data.</text>
</comment>
<protein>
    <submittedName>
        <fullName evidence="9">Serine/threonine-protein kinase PK-1</fullName>
        <ecNumber evidence="9">2.7.11.1</ecNumber>
    </submittedName>
</protein>
<dbReference type="InterPro" id="IPR017441">
    <property type="entry name" value="Protein_kinase_ATP_BS"/>
</dbReference>
<evidence type="ECO:0000259" key="8">
    <source>
        <dbReference type="PROSITE" id="PS50011"/>
    </source>
</evidence>
<evidence type="ECO:0000256" key="5">
    <source>
        <dbReference type="PROSITE-ProRule" id="PRU10141"/>
    </source>
</evidence>
<keyword evidence="1 9" id="KW-0808">Transferase</keyword>
<dbReference type="Gene3D" id="1.10.510.10">
    <property type="entry name" value="Transferase(Phosphotransferase) domain 1"/>
    <property type="match status" value="1"/>
</dbReference>
<dbReference type="InterPro" id="IPR019734">
    <property type="entry name" value="TPR_rpt"/>
</dbReference>
<dbReference type="Gene3D" id="1.25.40.10">
    <property type="entry name" value="Tetratricopeptide repeat domain"/>
    <property type="match status" value="2"/>
</dbReference>
<dbReference type="GO" id="GO:0004674">
    <property type="term" value="F:protein serine/threonine kinase activity"/>
    <property type="evidence" value="ECO:0007669"/>
    <property type="project" value="UniProtKB-EC"/>
</dbReference>
<evidence type="ECO:0000256" key="2">
    <source>
        <dbReference type="ARBA" id="ARBA00022741"/>
    </source>
</evidence>
<keyword evidence="10" id="KW-1185">Reference proteome</keyword>
<dbReference type="InterPro" id="IPR008271">
    <property type="entry name" value="Ser/Thr_kinase_AS"/>
</dbReference>
<feature type="transmembrane region" description="Helical" evidence="7">
    <location>
        <begin position="341"/>
        <end position="362"/>
    </location>
</feature>
<keyword evidence="4 5" id="KW-0067">ATP-binding</keyword>
<evidence type="ECO:0000313" key="9">
    <source>
        <dbReference type="EMBL" id="PRP92847.1"/>
    </source>
</evidence>
<keyword evidence="7" id="KW-0812">Transmembrane</keyword>
<dbReference type="SUPFAM" id="SSF56112">
    <property type="entry name" value="Protein kinase-like (PK-like)"/>
    <property type="match status" value="1"/>
</dbReference>
<feature type="domain" description="Protein kinase" evidence="8">
    <location>
        <begin position="45"/>
        <end position="330"/>
    </location>
</feature>
<reference evidence="9 10" key="1">
    <citation type="submission" date="2018-03" db="EMBL/GenBank/DDBJ databases">
        <title>Draft Genome Sequences of the Obligatory Marine Myxobacteria Enhygromyxa salina SWB005.</title>
        <authorList>
            <person name="Poehlein A."/>
            <person name="Moghaddam J.A."/>
            <person name="Harms H."/>
            <person name="Alanjari M."/>
            <person name="Koenig G.M."/>
            <person name="Daniel R."/>
            <person name="Schaeberle T.F."/>
        </authorList>
    </citation>
    <scope>NUCLEOTIDE SEQUENCE [LARGE SCALE GENOMIC DNA]</scope>
    <source>
        <strain evidence="9 10">SWB005</strain>
    </source>
</reference>
<dbReference type="Pfam" id="PF00069">
    <property type="entry name" value="Pkinase"/>
    <property type="match status" value="1"/>
</dbReference>
<proteinExistence type="predicted"/>
<dbReference type="PANTHER" id="PTHR43289">
    <property type="entry name" value="MITOGEN-ACTIVATED PROTEIN KINASE KINASE KINASE 20-RELATED"/>
    <property type="match status" value="1"/>
</dbReference>